<dbReference type="EMBL" id="FOGJ01000001">
    <property type="protein sequence ID" value="SEQ99851.1"/>
    <property type="molecule type" value="Genomic_DNA"/>
</dbReference>
<keyword evidence="8 10" id="KW-0456">Lyase</keyword>
<keyword evidence="14" id="KW-1185">Reference proteome</keyword>
<dbReference type="NCBIfam" id="NF000582">
    <property type="entry name" value="PRK00006.1"/>
    <property type="match status" value="1"/>
</dbReference>
<dbReference type="SUPFAM" id="SSF54637">
    <property type="entry name" value="Thioesterase/thiol ester dehydrase-isomerase"/>
    <property type="match status" value="1"/>
</dbReference>
<keyword evidence="4 10" id="KW-0963">Cytoplasm</keyword>
<comment type="catalytic activity">
    <reaction evidence="1 10">
        <text>a (3R)-hydroxyacyl-[ACP] = a (2E)-enoyl-[ACP] + H2O</text>
        <dbReference type="Rhea" id="RHEA:13097"/>
        <dbReference type="Rhea" id="RHEA-COMP:9925"/>
        <dbReference type="Rhea" id="RHEA-COMP:9945"/>
        <dbReference type="ChEBI" id="CHEBI:15377"/>
        <dbReference type="ChEBI" id="CHEBI:78784"/>
        <dbReference type="ChEBI" id="CHEBI:78827"/>
        <dbReference type="EC" id="4.2.1.59"/>
    </reaction>
</comment>
<evidence type="ECO:0000256" key="4">
    <source>
        <dbReference type="ARBA" id="ARBA00022490"/>
    </source>
</evidence>
<evidence type="ECO:0000313" key="12">
    <source>
        <dbReference type="EMBL" id="SEQ99851.1"/>
    </source>
</evidence>
<dbReference type="eggNOG" id="COG0764">
    <property type="taxonomic scope" value="Bacteria"/>
</dbReference>
<dbReference type="HAMAP" id="MF_00406">
    <property type="entry name" value="FabZ"/>
    <property type="match status" value="1"/>
</dbReference>
<dbReference type="GO" id="GO:0006633">
    <property type="term" value="P:fatty acid biosynthetic process"/>
    <property type="evidence" value="ECO:0007669"/>
    <property type="project" value="UniProtKB-UniRule"/>
</dbReference>
<evidence type="ECO:0000256" key="7">
    <source>
        <dbReference type="ARBA" id="ARBA00023098"/>
    </source>
</evidence>
<dbReference type="GO" id="GO:0019171">
    <property type="term" value="F:(3R)-hydroxyacyl-[acyl-carrier-protein] dehydratase activity"/>
    <property type="evidence" value="ECO:0007669"/>
    <property type="project" value="UniProtKB-EC"/>
</dbReference>
<dbReference type="OrthoDB" id="9772788at2"/>
<dbReference type="Proteomes" id="UP000182584">
    <property type="component" value="Unassembled WGS sequence"/>
</dbReference>
<reference evidence="11 14" key="2">
    <citation type="submission" date="2017-09" db="EMBL/GenBank/DDBJ databases">
        <title>High-quality draft genome sequence of Butyrivibrio fibrisolvens INBov1, isolated from cow rumen.</title>
        <authorList>
            <person name="Rodriguez Hernaez J."/>
            <person name="Rivarola M."/>
            <person name="Paniego N."/>
            <person name="Cravero S."/>
            <person name="Ceron Cucchi M."/>
            <person name="Martinez M.C."/>
        </authorList>
    </citation>
    <scope>NUCLEOTIDE SEQUENCE [LARGE SCALE GENOMIC DNA]</scope>
    <source>
        <strain evidence="11 14">INBov1</strain>
    </source>
</reference>
<dbReference type="CDD" id="cd01288">
    <property type="entry name" value="FabZ"/>
    <property type="match status" value="1"/>
</dbReference>
<dbReference type="GO" id="GO:0009245">
    <property type="term" value="P:lipid A biosynthetic process"/>
    <property type="evidence" value="ECO:0007669"/>
    <property type="project" value="UniProtKB-UniRule"/>
</dbReference>
<dbReference type="PANTHER" id="PTHR30272">
    <property type="entry name" value="3-HYDROXYACYL-[ACYL-CARRIER-PROTEIN] DEHYDRATASE"/>
    <property type="match status" value="1"/>
</dbReference>
<comment type="subcellular location">
    <subcellularLocation>
        <location evidence="2 10">Cytoplasm</location>
    </subcellularLocation>
</comment>
<evidence type="ECO:0000256" key="1">
    <source>
        <dbReference type="ARBA" id="ARBA00001055"/>
    </source>
</evidence>
<comment type="similarity">
    <text evidence="3 10">Belongs to the thioester dehydratase family. FabZ subfamily.</text>
</comment>
<feature type="active site" evidence="10">
    <location>
        <position position="60"/>
    </location>
</feature>
<dbReference type="Pfam" id="PF07977">
    <property type="entry name" value="FabA"/>
    <property type="match status" value="1"/>
</dbReference>
<evidence type="ECO:0000256" key="8">
    <source>
        <dbReference type="ARBA" id="ARBA00023239"/>
    </source>
</evidence>
<dbReference type="InterPro" id="IPR013114">
    <property type="entry name" value="FabA_FabZ"/>
</dbReference>
<dbReference type="EMBL" id="NXNG01000001">
    <property type="protein sequence ID" value="PWT26585.1"/>
    <property type="molecule type" value="Genomic_DNA"/>
</dbReference>
<evidence type="ECO:0000256" key="9">
    <source>
        <dbReference type="ARBA" id="ARBA00025049"/>
    </source>
</evidence>
<dbReference type="RefSeq" id="WP_022756943.1">
    <property type="nucleotide sequence ID" value="NZ_CM009896.1"/>
</dbReference>
<dbReference type="GO" id="GO:0016020">
    <property type="term" value="C:membrane"/>
    <property type="evidence" value="ECO:0007669"/>
    <property type="project" value="GOC"/>
</dbReference>
<gene>
    <name evidence="10 11" type="primary">fabZ</name>
    <name evidence="11" type="ORF">CPT75_05325</name>
    <name evidence="12" type="ORF">SAMN04487884_10193</name>
</gene>
<evidence type="ECO:0000313" key="13">
    <source>
        <dbReference type="Proteomes" id="UP000182584"/>
    </source>
</evidence>
<evidence type="ECO:0000256" key="3">
    <source>
        <dbReference type="ARBA" id="ARBA00009174"/>
    </source>
</evidence>
<evidence type="ECO:0000313" key="14">
    <source>
        <dbReference type="Proteomes" id="UP000245488"/>
    </source>
</evidence>
<dbReference type="Gene3D" id="3.10.129.10">
    <property type="entry name" value="Hotdog Thioesterase"/>
    <property type="match status" value="1"/>
</dbReference>
<dbReference type="GO" id="GO:0005737">
    <property type="term" value="C:cytoplasm"/>
    <property type="evidence" value="ECO:0007669"/>
    <property type="project" value="UniProtKB-SubCell"/>
</dbReference>
<evidence type="ECO:0000256" key="10">
    <source>
        <dbReference type="HAMAP-Rule" id="MF_00406"/>
    </source>
</evidence>
<evidence type="ECO:0000256" key="5">
    <source>
        <dbReference type="ARBA" id="ARBA00022516"/>
    </source>
</evidence>
<organism evidence="12 13">
    <name type="scientific">Butyrivibrio fibrisolvens</name>
    <dbReference type="NCBI Taxonomy" id="831"/>
    <lineage>
        <taxon>Bacteria</taxon>
        <taxon>Bacillati</taxon>
        <taxon>Bacillota</taxon>
        <taxon>Clostridia</taxon>
        <taxon>Lachnospirales</taxon>
        <taxon>Lachnospiraceae</taxon>
        <taxon>Butyrivibrio</taxon>
    </lineage>
</organism>
<dbReference type="PANTHER" id="PTHR30272:SF1">
    <property type="entry name" value="3-HYDROXYACYL-[ACYL-CARRIER-PROTEIN] DEHYDRATASE"/>
    <property type="match status" value="1"/>
</dbReference>
<evidence type="ECO:0000256" key="2">
    <source>
        <dbReference type="ARBA" id="ARBA00004496"/>
    </source>
</evidence>
<keyword evidence="5 10" id="KW-0444">Lipid biosynthesis</keyword>
<dbReference type="InterPro" id="IPR029069">
    <property type="entry name" value="HotDog_dom_sf"/>
</dbReference>
<dbReference type="NCBIfam" id="TIGR01750">
    <property type="entry name" value="fabZ"/>
    <property type="match status" value="1"/>
</dbReference>
<reference evidence="12 13" key="1">
    <citation type="submission" date="2016-10" db="EMBL/GenBank/DDBJ databases">
        <authorList>
            <person name="de Groot N.N."/>
        </authorList>
    </citation>
    <scope>NUCLEOTIDE SEQUENCE [LARGE SCALE GENOMIC DNA]</scope>
    <source>
        <strain evidence="12 13">AR40</strain>
    </source>
</reference>
<keyword evidence="6 10" id="KW-0441">Lipid A biosynthesis</keyword>
<dbReference type="InterPro" id="IPR010084">
    <property type="entry name" value="FabZ"/>
</dbReference>
<proteinExistence type="inferred from homology"/>
<dbReference type="FunFam" id="3.10.129.10:FF:000001">
    <property type="entry name" value="3-hydroxyacyl-[acyl-carrier-protein] dehydratase FabZ"/>
    <property type="match status" value="1"/>
</dbReference>
<dbReference type="Proteomes" id="UP000245488">
    <property type="component" value="Chromosome"/>
</dbReference>
<accession>A0A1H9KL18</accession>
<evidence type="ECO:0000313" key="11">
    <source>
        <dbReference type="EMBL" id="PWT26585.1"/>
    </source>
</evidence>
<keyword evidence="7 10" id="KW-0443">Lipid metabolism</keyword>
<dbReference type="EC" id="4.2.1.59" evidence="10"/>
<comment type="function">
    <text evidence="9 10">Involved in unsaturated fatty acids biosynthesis. Catalyzes the dehydration of short chain beta-hydroxyacyl-ACPs and long chain saturated and unsaturated beta-hydroxyacyl-ACPs.</text>
</comment>
<sequence>MSLPKEPRENPNILSAKEIAKILPHRYPFALVDVIEDYEPGAWAIGRKCVTMNEPFFQGHFPGEPIMPGVLLLEALAQTGAVALLSMPQNRGKIALFGGVNKARFKKQVVPGDVVELKCELIRQEGPLGIASAEARVGGKIAVKAELMFAVSMD</sequence>
<dbReference type="AlphaFoldDB" id="A0A1H9KL18"/>
<protein>
    <recommendedName>
        <fullName evidence="10">3-hydroxyacyl-[acyl-carrier-protein] dehydratase FabZ</fullName>
        <ecNumber evidence="10">4.2.1.59</ecNumber>
    </recommendedName>
    <alternativeName>
        <fullName evidence="10">(3R)-hydroxymyristoyl-[acyl-carrier-protein] dehydratase</fullName>
        <shortName evidence="10">(3R)-hydroxymyristoyl-ACP dehydrase</shortName>
    </alternativeName>
    <alternativeName>
        <fullName evidence="10">Beta-hydroxyacyl-ACP dehydratase</fullName>
    </alternativeName>
</protein>
<name>A0A1H9KL18_BUTFI</name>
<evidence type="ECO:0000256" key="6">
    <source>
        <dbReference type="ARBA" id="ARBA00022556"/>
    </source>
</evidence>